<evidence type="ECO:0000313" key="2">
    <source>
        <dbReference type="EMBL" id="BAV87881.1"/>
    </source>
</evidence>
<keyword evidence="3" id="KW-1185">Reference proteome</keyword>
<evidence type="ECO:0000256" key="1">
    <source>
        <dbReference type="SAM" id="MobiDB-lite"/>
    </source>
</evidence>
<reference evidence="2 3" key="1">
    <citation type="submission" date="2016-10" db="EMBL/GenBank/DDBJ databases">
        <title>Genome sequence of Rothia aeria strain JCM11412.</title>
        <authorList>
            <person name="Nambu T."/>
        </authorList>
    </citation>
    <scope>NUCLEOTIDE SEQUENCE [LARGE SCALE GENOMIC DNA]</scope>
    <source>
        <strain evidence="2 3">JCM 11412</strain>
    </source>
</reference>
<dbReference type="KEGG" id="raj:RA11412_1582"/>
<dbReference type="Proteomes" id="UP000250241">
    <property type="component" value="Chromosome"/>
</dbReference>
<gene>
    <name evidence="2" type="ORF">RA11412_1582</name>
</gene>
<sequence>MRGTRRGAYNTRTAAGLIPTYAGNTAKALAPYRHGQGSSPRMRGTHR</sequence>
<dbReference type="AlphaFoldDB" id="A0A2Z5R013"/>
<feature type="region of interest" description="Disordered" evidence="1">
    <location>
        <begin position="28"/>
        <end position="47"/>
    </location>
</feature>
<accession>A0A2Z5R013</accession>
<dbReference type="EMBL" id="AP017895">
    <property type="protein sequence ID" value="BAV87881.1"/>
    <property type="molecule type" value="Genomic_DNA"/>
</dbReference>
<proteinExistence type="predicted"/>
<organism evidence="2 3">
    <name type="scientific">Rothia aeria</name>
    <dbReference type="NCBI Taxonomy" id="172042"/>
    <lineage>
        <taxon>Bacteria</taxon>
        <taxon>Bacillati</taxon>
        <taxon>Actinomycetota</taxon>
        <taxon>Actinomycetes</taxon>
        <taxon>Micrococcales</taxon>
        <taxon>Micrococcaceae</taxon>
        <taxon>Rothia</taxon>
    </lineage>
</organism>
<name>A0A2Z5R013_9MICC</name>
<protein>
    <submittedName>
        <fullName evidence="2">Uncharacterized protein</fullName>
    </submittedName>
</protein>
<evidence type="ECO:0000313" key="3">
    <source>
        <dbReference type="Proteomes" id="UP000250241"/>
    </source>
</evidence>